<evidence type="ECO:0000256" key="9">
    <source>
        <dbReference type="ARBA" id="ARBA00023010"/>
    </source>
</evidence>
<organism evidence="14">
    <name type="scientific">Leiomenia cribrosa</name>
    <dbReference type="NCBI Taxonomy" id="217483"/>
    <lineage>
        <taxon>Eukaryota</taxon>
        <taxon>Rhodophyta</taxon>
        <taxon>Florideophyceae</taxon>
        <taxon>Rhodymeniophycidae</taxon>
        <taxon>Gigartinales</taxon>
        <taxon>Kallymeniaceae</taxon>
        <taxon>Leiomenia</taxon>
    </lineage>
</organism>
<keyword evidence="14" id="KW-0934">Plastid</keyword>
<evidence type="ECO:0000256" key="7">
    <source>
        <dbReference type="ARBA" id="ARBA00022927"/>
    </source>
</evidence>
<evidence type="ECO:0000256" key="1">
    <source>
        <dbReference type="ARBA" id="ARBA00004141"/>
    </source>
</evidence>
<evidence type="ECO:0000256" key="3">
    <source>
        <dbReference type="ARBA" id="ARBA00013657"/>
    </source>
</evidence>
<keyword evidence="7" id="KW-0653">Protein transport</keyword>
<keyword evidence="8 12" id="KW-1133">Transmembrane helix</keyword>
<keyword evidence="13" id="KW-0732">Signal</keyword>
<dbReference type="GO" id="GO:0009306">
    <property type="term" value="P:protein secretion"/>
    <property type="evidence" value="ECO:0007669"/>
    <property type="project" value="InterPro"/>
</dbReference>
<feature type="signal peptide" evidence="13">
    <location>
        <begin position="1"/>
        <end position="23"/>
    </location>
</feature>
<dbReference type="InterPro" id="IPR004692">
    <property type="entry name" value="SecG"/>
</dbReference>
<dbReference type="AlphaFoldDB" id="A0A4D6X105"/>
<dbReference type="Pfam" id="PF03840">
    <property type="entry name" value="SecG"/>
    <property type="match status" value="1"/>
</dbReference>
<comment type="similarity">
    <text evidence="2">Belongs to the SecG family.</text>
</comment>
<name>A0A4D6X105_9FLOR</name>
<dbReference type="GO" id="GO:0016020">
    <property type="term" value="C:membrane"/>
    <property type="evidence" value="ECO:0007669"/>
    <property type="project" value="UniProtKB-SubCell"/>
</dbReference>
<evidence type="ECO:0000256" key="8">
    <source>
        <dbReference type="ARBA" id="ARBA00022989"/>
    </source>
</evidence>
<evidence type="ECO:0000256" key="12">
    <source>
        <dbReference type="SAM" id="Phobius"/>
    </source>
</evidence>
<reference evidence="14" key="1">
    <citation type="journal article" date="2019" name="Mol. Phylogenet. Evol.">
        <title>Morphological evolution and classification of the red algal order Ceramiales inferred using plastid phylogenomics.</title>
        <authorList>
            <person name="Diaz-Tapia P."/>
            <person name="Pasella M.M."/>
            <person name="Verbruggen H."/>
            <person name="Maggs C.A."/>
        </authorList>
    </citation>
    <scope>NUCLEOTIDE SEQUENCE</scope>
    <source>
        <strain evidence="14">HV05337</strain>
    </source>
</reference>
<protein>
    <recommendedName>
        <fullName evidence="4">Probable protein-export membrane protein SecG</fullName>
    </recommendedName>
    <alternativeName>
        <fullName evidence="3">Probable protein-export membrane protein secG</fullName>
    </alternativeName>
</protein>
<evidence type="ECO:0000256" key="4">
    <source>
        <dbReference type="ARBA" id="ARBA00015435"/>
    </source>
</evidence>
<evidence type="ECO:0000256" key="2">
    <source>
        <dbReference type="ARBA" id="ARBA00008445"/>
    </source>
</evidence>
<keyword evidence="9" id="KW-0811">Translocation</keyword>
<sequence length="68" mass="7794">MKLIWYISSILIIFFILINSPKAANLNVFGNQSNILNSTRSTQKGLQALTVINIIIFFVLIIFLVLYY</sequence>
<reference evidence="14" key="2">
    <citation type="submission" date="2019-04" db="EMBL/GenBank/DDBJ databases">
        <authorList>
            <person name="Pasella M."/>
        </authorList>
    </citation>
    <scope>NUCLEOTIDE SEQUENCE</scope>
    <source>
        <strain evidence="14">HV05337</strain>
    </source>
</reference>
<evidence type="ECO:0000256" key="11">
    <source>
        <dbReference type="ARBA" id="ARBA00025638"/>
    </source>
</evidence>
<proteinExistence type="inferred from homology"/>
<evidence type="ECO:0000313" key="14">
    <source>
        <dbReference type="EMBL" id="QCI07465.1"/>
    </source>
</evidence>
<keyword evidence="10 12" id="KW-0472">Membrane</keyword>
<evidence type="ECO:0000256" key="10">
    <source>
        <dbReference type="ARBA" id="ARBA00023136"/>
    </source>
</evidence>
<gene>
    <name evidence="14" type="primary">secg</name>
</gene>
<geneLocation type="plastid" evidence="14"/>
<comment type="function">
    <text evidence="11">Involved in protein export. Participates in an early event of protein translocation across the chloroplast thylakoid membrane.</text>
</comment>
<evidence type="ECO:0000256" key="13">
    <source>
        <dbReference type="SAM" id="SignalP"/>
    </source>
</evidence>
<evidence type="ECO:0000256" key="5">
    <source>
        <dbReference type="ARBA" id="ARBA00022448"/>
    </source>
</evidence>
<feature type="chain" id="PRO_5020030708" description="Probable protein-export membrane protein SecG" evidence="13">
    <location>
        <begin position="24"/>
        <end position="68"/>
    </location>
</feature>
<keyword evidence="5" id="KW-0813">Transport</keyword>
<dbReference type="EMBL" id="MK814681">
    <property type="protein sequence ID" value="QCI07465.1"/>
    <property type="molecule type" value="Genomic_DNA"/>
</dbReference>
<evidence type="ECO:0000256" key="6">
    <source>
        <dbReference type="ARBA" id="ARBA00022692"/>
    </source>
</evidence>
<feature type="transmembrane region" description="Helical" evidence="12">
    <location>
        <begin position="47"/>
        <end position="67"/>
    </location>
</feature>
<accession>A0A4D6X105</accession>
<comment type="subcellular location">
    <subcellularLocation>
        <location evidence="1">Membrane</location>
        <topology evidence="1">Multi-pass membrane protein</topology>
    </subcellularLocation>
</comment>
<dbReference type="NCBIfam" id="TIGR00810">
    <property type="entry name" value="secG"/>
    <property type="match status" value="1"/>
</dbReference>
<keyword evidence="6 12" id="KW-0812">Transmembrane</keyword>
<dbReference type="GO" id="GO:0015450">
    <property type="term" value="F:protein-transporting ATPase activity"/>
    <property type="evidence" value="ECO:0007669"/>
    <property type="project" value="InterPro"/>
</dbReference>